<dbReference type="EMBL" id="KL206304">
    <property type="protein sequence ID" value="KFV80990.1"/>
    <property type="molecule type" value="Genomic_DNA"/>
</dbReference>
<gene>
    <name evidence="1" type="ORF">N308_11978</name>
</gene>
<protein>
    <submittedName>
        <fullName evidence="1">Uncharacterized protein</fullName>
    </submittedName>
</protein>
<feature type="non-terminal residue" evidence="1">
    <location>
        <position position="1"/>
    </location>
</feature>
<feature type="non-terminal residue" evidence="1">
    <location>
        <position position="74"/>
    </location>
</feature>
<name>A0A093HNH6_STRCA</name>
<dbReference type="STRING" id="441894.ENSSCUP00000017527"/>
<dbReference type="AlphaFoldDB" id="A0A093HNH6"/>
<evidence type="ECO:0000313" key="1">
    <source>
        <dbReference type="EMBL" id="KFV80990.1"/>
    </source>
</evidence>
<accession>A0A093HNH6</accession>
<dbReference type="Proteomes" id="UP000053584">
    <property type="component" value="Unassembled WGS sequence"/>
</dbReference>
<organism evidence="1 2">
    <name type="scientific">Struthio camelus australis</name>
    <dbReference type="NCBI Taxonomy" id="441894"/>
    <lineage>
        <taxon>Eukaryota</taxon>
        <taxon>Metazoa</taxon>
        <taxon>Chordata</taxon>
        <taxon>Craniata</taxon>
        <taxon>Vertebrata</taxon>
        <taxon>Euteleostomi</taxon>
        <taxon>Archelosauria</taxon>
        <taxon>Archosauria</taxon>
        <taxon>Dinosauria</taxon>
        <taxon>Saurischia</taxon>
        <taxon>Theropoda</taxon>
        <taxon>Coelurosauria</taxon>
        <taxon>Aves</taxon>
        <taxon>Palaeognathae</taxon>
        <taxon>Struthioniformes</taxon>
        <taxon>Struthionidae</taxon>
        <taxon>Struthio</taxon>
    </lineage>
</organism>
<keyword evidence="2" id="KW-1185">Reference proteome</keyword>
<sequence length="74" mass="8490">DPFIMIFHISKCLQVVQQEKSPQVLKATLSDEEEDEDCSLADNCEDELRKTYDEDLTERISLDSFRSCLSQSSS</sequence>
<reference evidence="1 2" key="1">
    <citation type="submission" date="2014-04" db="EMBL/GenBank/DDBJ databases">
        <title>Genome evolution of avian class.</title>
        <authorList>
            <person name="Zhang G."/>
            <person name="Li C."/>
        </authorList>
    </citation>
    <scope>NUCLEOTIDE SEQUENCE [LARGE SCALE GENOMIC DNA]</scope>
    <source>
        <strain evidence="1">BGI_N308</strain>
    </source>
</reference>
<proteinExistence type="predicted"/>
<evidence type="ECO:0000313" key="2">
    <source>
        <dbReference type="Proteomes" id="UP000053584"/>
    </source>
</evidence>